<dbReference type="InterPro" id="IPR005025">
    <property type="entry name" value="FMN_Rdtase-like_dom"/>
</dbReference>
<dbReference type="OrthoDB" id="1643408at2"/>
<proteinExistence type="predicted"/>
<comment type="caution">
    <text evidence="5">The sequence shown here is derived from an EMBL/GenBank/DDBJ whole genome shotgun (WGS) entry which is preliminary data.</text>
</comment>
<organism evidence="5 6">
    <name type="scientific">Allobacillus salarius</name>
    <dbReference type="NCBI Taxonomy" id="1955272"/>
    <lineage>
        <taxon>Bacteria</taxon>
        <taxon>Bacillati</taxon>
        <taxon>Bacillota</taxon>
        <taxon>Bacilli</taxon>
        <taxon>Bacillales</taxon>
        <taxon>Bacillaceae</taxon>
        <taxon>Allobacillus</taxon>
    </lineage>
</organism>
<sequence>MNILLINGTVTGEKPKVLLREIEQYLNEGSYSYEVNQLSLDQLTLELADGRSKESYNEDTQEAIAKMEAADGYIIATSIFQGSIPGSFKNLLDLISPKTMRYKPVSVIANGGTFQHHLVIENQLKPILSYFRSLITPNYVYAHSEHFSSTNELINEDVISRLKEMLRIFNLYMKMSVEAREGNNFGNEFY</sequence>
<evidence type="ECO:0000259" key="4">
    <source>
        <dbReference type="Pfam" id="PF03358"/>
    </source>
</evidence>
<dbReference type="Gene3D" id="3.40.50.360">
    <property type="match status" value="1"/>
</dbReference>
<evidence type="ECO:0000313" key="6">
    <source>
        <dbReference type="Proteomes" id="UP000316425"/>
    </source>
</evidence>
<dbReference type="PANTHER" id="PTHR43408:SF2">
    <property type="entry name" value="FMN REDUCTASE (NADPH)"/>
    <property type="match status" value="1"/>
</dbReference>
<dbReference type="GO" id="GO:0016491">
    <property type="term" value="F:oxidoreductase activity"/>
    <property type="evidence" value="ECO:0007669"/>
    <property type="project" value="UniProtKB-KW"/>
</dbReference>
<evidence type="ECO:0000313" key="5">
    <source>
        <dbReference type="EMBL" id="TSJ62431.1"/>
    </source>
</evidence>
<dbReference type="SUPFAM" id="SSF52218">
    <property type="entry name" value="Flavoproteins"/>
    <property type="match status" value="1"/>
</dbReference>
<keyword evidence="1" id="KW-0285">Flavoprotein</keyword>
<dbReference type="InterPro" id="IPR029039">
    <property type="entry name" value="Flavoprotein-like_sf"/>
</dbReference>
<reference evidence="5 6" key="1">
    <citation type="submission" date="2019-07" db="EMBL/GenBank/DDBJ databases">
        <title>Allobacillus sp. nov. SKP isolated from shrimp paste of Euphausiacea.</title>
        <authorList>
            <person name="Kanchanasin P."/>
            <person name="Tanasupawat S."/>
            <person name="Shi W."/>
            <person name="Wu L."/>
            <person name="Ma J."/>
        </authorList>
    </citation>
    <scope>NUCLEOTIDE SEQUENCE [LARGE SCALE GENOMIC DNA]</scope>
    <source>
        <strain evidence="5 6">SKP4-8</strain>
    </source>
</reference>
<keyword evidence="6" id="KW-1185">Reference proteome</keyword>
<dbReference type="PANTHER" id="PTHR43408">
    <property type="entry name" value="FMN REDUCTASE (NADPH)"/>
    <property type="match status" value="1"/>
</dbReference>
<evidence type="ECO:0000256" key="3">
    <source>
        <dbReference type="ARBA" id="ARBA00023002"/>
    </source>
</evidence>
<dbReference type="InterPro" id="IPR051814">
    <property type="entry name" value="NAD(P)H-dep_FMN_reductase"/>
</dbReference>
<dbReference type="Proteomes" id="UP000316425">
    <property type="component" value="Unassembled WGS sequence"/>
</dbReference>
<name>A0A556PDF5_9BACI</name>
<dbReference type="EMBL" id="VMHE01000020">
    <property type="protein sequence ID" value="TSJ62431.1"/>
    <property type="molecule type" value="Genomic_DNA"/>
</dbReference>
<gene>
    <name evidence="5" type="ORF">FPQ13_10120</name>
</gene>
<keyword evidence="2" id="KW-0288">FMN</keyword>
<accession>A0A556PDF5</accession>
<dbReference type="Pfam" id="PF03358">
    <property type="entry name" value="FMN_red"/>
    <property type="match status" value="1"/>
</dbReference>
<evidence type="ECO:0000256" key="1">
    <source>
        <dbReference type="ARBA" id="ARBA00022630"/>
    </source>
</evidence>
<protein>
    <submittedName>
        <fullName evidence="5">NAD(P)H-dependent oxidoreductase</fullName>
    </submittedName>
</protein>
<dbReference type="RefSeq" id="WP_144089212.1">
    <property type="nucleotide sequence ID" value="NZ_VMHE01000020.1"/>
</dbReference>
<feature type="domain" description="NADPH-dependent FMN reductase-like" evidence="4">
    <location>
        <begin position="1"/>
        <end position="144"/>
    </location>
</feature>
<dbReference type="AlphaFoldDB" id="A0A556PDF5"/>
<keyword evidence="3" id="KW-0560">Oxidoreductase</keyword>
<evidence type="ECO:0000256" key="2">
    <source>
        <dbReference type="ARBA" id="ARBA00022643"/>
    </source>
</evidence>